<evidence type="ECO:0008006" key="8">
    <source>
        <dbReference type="Google" id="ProtNLM"/>
    </source>
</evidence>
<evidence type="ECO:0000256" key="3">
    <source>
        <dbReference type="ARBA" id="ARBA00022692"/>
    </source>
</evidence>
<reference evidence="7" key="1">
    <citation type="journal article" date="2019" name="Int. J. Syst. Evol. Microbiol.">
        <title>The Global Catalogue of Microorganisms (GCM) 10K type strain sequencing project: providing services to taxonomists for standard genome sequencing and annotation.</title>
        <authorList>
            <consortium name="The Broad Institute Genomics Platform"/>
            <consortium name="The Broad Institute Genome Sequencing Center for Infectious Disease"/>
            <person name="Wu L."/>
            <person name="Ma J."/>
        </authorList>
    </citation>
    <scope>NUCLEOTIDE SEQUENCE [LARGE SCALE GENOMIC DNA]</scope>
    <source>
        <strain evidence="7">JCM 18326</strain>
    </source>
</reference>
<dbReference type="InterPro" id="IPR052363">
    <property type="entry name" value="LPS_export_LptC"/>
</dbReference>
<dbReference type="PANTHER" id="PTHR37481">
    <property type="entry name" value="LIPOPOLYSACCHARIDE EXPORT SYSTEM PROTEIN LPTC"/>
    <property type="match status" value="1"/>
</dbReference>
<dbReference type="PANTHER" id="PTHR37481:SF1">
    <property type="entry name" value="LIPOPOLYSACCHARIDE EXPORT SYSTEM PROTEIN LPTC"/>
    <property type="match status" value="1"/>
</dbReference>
<dbReference type="Pfam" id="PF06835">
    <property type="entry name" value="LptC"/>
    <property type="match status" value="1"/>
</dbReference>
<keyword evidence="4" id="KW-1133">Transmembrane helix</keyword>
<keyword evidence="5" id="KW-0472">Membrane</keyword>
<keyword evidence="7" id="KW-1185">Reference proteome</keyword>
<keyword evidence="2" id="KW-0997">Cell inner membrane</keyword>
<dbReference type="PROSITE" id="PS51257">
    <property type="entry name" value="PROKAR_LIPOPROTEIN"/>
    <property type="match status" value="1"/>
</dbReference>
<gene>
    <name evidence="6" type="ORF">GCM10023331_38220</name>
</gene>
<dbReference type="EMBL" id="BAABJX010000062">
    <property type="protein sequence ID" value="GAA4849873.1"/>
    <property type="molecule type" value="Genomic_DNA"/>
</dbReference>
<evidence type="ECO:0000313" key="7">
    <source>
        <dbReference type="Proteomes" id="UP001500298"/>
    </source>
</evidence>
<keyword evidence="1" id="KW-1003">Cell membrane</keyword>
<evidence type="ECO:0000256" key="2">
    <source>
        <dbReference type="ARBA" id="ARBA00022519"/>
    </source>
</evidence>
<accession>A0ABP9DP09</accession>
<evidence type="ECO:0000313" key="6">
    <source>
        <dbReference type="EMBL" id="GAA4849873.1"/>
    </source>
</evidence>
<organism evidence="6 7">
    <name type="scientific">Algivirga pacifica</name>
    <dbReference type="NCBI Taxonomy" id="1162670"/>
    <lineage>
        <taxon>Bacteria</taxon>
        <taxon>Pseudomonadati</taxon>
        <taxon>Bacteroidota</taxon>
        <taxon>Cytophagia</taxon>
        <taxon>Cytophagales</taxon>
        <taxon>Flammeovirgaceae</taxon>
        <taxon>Algivirga</taxon>
    </lineage>
</organism>
<proteinExistence type="predicted"/>
<comment type="caution">
    <text evidence="6">The sequence shown here is derived from an EMBL/GenBank/DDBJ whole genome shotgun (WGS) entry which is preliminary data.</text>
</comment>
<keyword evidence="3" id="KW-0812">Transmembrane</keyword>
<protein>
    <recommendedName>
        <fullName evidence="8">LPS export ABC transporter periplasmic protein LptC</fullName>
    </recommendedName>
</protein>
<dbReference type="Gene3D" id="2.60.450.10">
    <property type="entry name" value="Lipopolysaccharide (LPS) transport protein A like domain"/>
    <property type="match status" value="1"/>
</dbReference>
<dbReference type="InterPro" id="IPR026265">
    <property type="entry name" value="LptC"/>
</dbReference>
<evidence type="ECO:0000256" key="5">
    <source>
        <dbReference type="ARBA" id="ARBA00023136"/>
    </source>
</evidence>
<evidence type="ECO:0000256" key="1">
    <source>
        <dbReference type="ARBA" id="ARBA00022475"/>
    </source>
</evidence>
<name>A0ABP9DP09_9BACT</name>
<dbReference type="Proteomes" id="UP001500298">
    <property type="component" value="Unassembled WGS sequence"/>
</dbReference>
<dbReference type="NCBIfam" id="TIGR04409">
    <property type="entry name" value="LptC_YrbK"/>
    <property type="match status" value="1"/>
</dbReference>
<dbReference type="RefSeq" id="WP_345374760.1">
    <property type="nucleotide sequence ID" value="NZ_BAABJX010000062.1"/>
</dbReference>
<sequence length="178" mass="19988">MKNKLISLLLLGAIFGGCQKTKTKKELSLMLDPNTPEYMSKNVVMTVTENTKLNMKMEAALQLRYSDGNEHFPEGIFITTYDPKGEKQSTLVADSAIYYEKEHVYKAMGNVVLIDLNKEQTLETDTLNYNKNNGDIYTDTKVKITADGLITYGTGLKANQHNPDDYEILNVEGSAYID</sequence>
<dbReference type="InterPro" id="IPR010664">
    <property type="entry name" value="LipoPS_assembly_LptC-rel"/>
</dbReference>
<evidence type="ECO:0000256" key="4">
    <source>
        <dbReference type="ARBA" id="ARBA00022989"/>
    </source>
</evidence>